<dbReference type="EMBL" id="CAJNRD030001122">
    <property type="protein sequence ID" value="CAG5100732.1"/>
    <property type="molecule type" value="Genomic_DNA"/>
</dbReference>
<comment type="caution">
    <text evidence="2">The sequence shown here is derived from an EMBL/GenBank/DDBJ whole genome shotgun (WGS) entry which is preliminary data.</text>
</comment>
<gene>
    <name evidence="2" type="ORF">HICCMSTLAB_LOCUS9805</name>
</gene>
<evidence type="ECO:0000313" key="3">
    <source>
        <dbReference type="Proteomes" id="UP000786811"/>
    </source>
</evidence>
<dbReference type="PANTHER" id="PTHR33273">
    <property type="entry name" value="DOMAIN-CONTAINING PROTEIN, PUTATIVE-RELATED"/>
    <property type="match status" value="1"/>
</dbReference>
<evidence type="ECO:0000313" key="2">
    <source>
        <dbReference type="EMBL" id="CAG5100732.1"/>
    </source>
</evidence>
<dbReference type="GO" id="GO:0003964">
    <property type="term" value="F:RNA-directed DNA polymerase activity"/>
    <property type="evidence" value="ECO:0007669"/>
    <property type="project" value="UniProtKB-KW"/>
</dbReference>
<proteinExistence type="predicted"/>
<dbReference type="PANTHER" id="PTHR33273:SF2">
    <property type="entry name" value="ENDONUCLEASE_EXONUCLEASE_PHOSPHATASE DOMAIN-CONTAINING PROTEIN"/>
    <property type="match status" value="1"/>
</dbReference>
<dbReference type="Gene3D" id="3.60.10.10">
    <property type="entry name" value="Endonuclease/exonuclease/phosphatase"/>
    <property type="match status" value="1"/>
</dbReference>
<reference evidence="2" key="1">
    <citation type="submission" date="2021-04" db="EMBL/GenBank/DDBJ databases">
        <authorList>
            <person name="Chebbi M.A.C M."/>
        </authorList>
    </citation>
    <scope>NUCLEOTIDE SEQUENCE</scope>
</reference>
<organism evidence="2 3">
    <name type="scientific">Cotesia congregata</name>
    <name type="common">Parasitoid wasp</name>
    <name type="synonym">Apanteles congregatus</name>
    <dbReference type="NCBI Taxonomy" id="51543"/>
    <lineage>
        <taxon>Eukaryota</taxon>
        <taxon>Metazoa</taxon>
        <taxon>Ecdysozoa</taxon>
        <taxon>Arthropoda</taxon>
        <taxon>Hexapoda</taxon>
        <taxon>Insecta</taxon>
        <taxon>Pterygota</taxon>
        <taxon>Neoptera</taxon>
        <taxon>Endopterygota</taxon>
        <taxon>Hymenoptera</taxon>
        <taxon>Apocrita</taxon>
        <taxon>Ichneumonoidea</taxon>
        <taxon>Braconidae</taxon>
        <taxon>Microgastrinae</taxon>
        <taxon>Cotesia</taxon>
    </lineage>
</organism>
<keyword evidence="3" id="KW-1185">Reference proteome</keyword>
<keyword evidence="2" id="KW-0808">Transferase</keyword>
<keyword evidence="2" id="KW-0695">RNA-directed DNA polymerase</keyword>
<dbReference type="InterPro" id="IPR005135">
    <property type="entry name" value="Endo/exonuclease/phosphatase"/>
</dbReference>
<evidence type="ECO:0000259" key="1">
    <source>
        <dbReference type="Pfam" id="PF14529"/>
    </source>
</evidence>
<sequence length="654" mass="75631">MTNIKICSWNANGLKNKLGEVIEFISRNKIDIFLINETRLCEKDKLKVRNYNCIRKDKNYTAGGVAILVKKDLAYQECVVTSTIECIIIKLASNIFITAAYNSPANNFTTQDLNSILGIGNKVLLIGDLNARHITWNNHVNNRRGLTLFDYTLTNNCSIIFPDEPTHYPTNNSTPTTIDIAVNKNVNNVSDLQVLHELNSDHTPVVLKLGSQKRNSAKKTAYNYTEAGWDMFRKHLDKKITLTSTIKTKDELDQEVLKFTNDIRCSMDENIKKTTFKELRDKLPETILQMIKQRNHHRKIWQRSRQKKDKEKVTRLTHQIRTSIINYRNNEWSTKLEKLNPRDNSLWRMTKILKMEDNTIPTLVKNGAQAFTDCDKANLLADQLEQVHNIDLENNTDNQKSIVKQVKEYLDVQENENWYQFITSPRELSTIIKQLPSKKAPGLDAIQNIVYNHSIKPTNSTKYLGVHLDPRLIFNTHIKQVIRKAFIVQKKLYPMMVKGSTLTVKNKKLLYTMILRPILTYASPVWCGASLTNLLLLQRYQNKCLRLILSEGRYTKISKLHEDAEIPLIKDFIYRLRSGVNFKRTLAVWQPRWIHDGTTVVVDLLWSHDGTTVDPLGILCRFAIAISPWFNSGLTVDLLWFHRGSIYGFIMEFP</sequence>
<dbReference type="Proteomes" id="UP000786811">
    <property type="component" value="Unassembled WGS sequence"/>
</dbReference>
<dbReference type="Pfam" id="PF14529">
    <property type="entry name" value="Exo_endo_phos_2"/>
    <property type="match status" value="1"/>
</dbReference>
<name>A0A8J2MPY4_COTCN</name>
<dbReference type="SUPFAM" id="SSF56219">
    <property type="entry name" value="DNase I-like"/>
    <property type="match status" value="1"/>
</dbReference>
<dbReference type="AlphaFoldDB" id="A0A8J2MPY4"/>
<protein>
    <submittedName>
        <fullName evidence="2">Similar to X-element\ORF2: Probable RNA-directed DNA polymerase from transposon X-element (Drosophila melanogaster)</fullName>
    </submittedName>
</protein>
<keyword evidence="2" id="KW-0548">Nucleotidyltransferase</keyword>
<dbReference type="OrthoDB" id="7698997at2759"/>
<dbReference type="InterPro" id="IPR036691">
    <property type="entry name" value="Endo/exonu/phosph_ase_sf"/>
</dbReference>
<feature type="domain" description="Endonuclease/exonuclease/phosphatase" evidence="1">
    <location>
        <begin position="95"/>
        <end position="205"/>
    </location>
</feature>
<accession>A0A8J2MPY4</accession>